<evidence type="ECO:0000313" key="4">
    <source>
        <dbReference type="Proteomes" id="UP000178666"/>
    </source>
</evidence>
<protein>
    <submittedName>
        <fullName evidence="1">Uncharacterized protein</fullName>
    </submittedName>
</protein>
<dbReference type="EMBL" id="CP014352">
    <property type="protein sequence ID" value="AMS04683.1"/>
    <property type="molecule type" value="Genomic_DNA"/>
</dbReference>
<reference evidence="2 4" key="1">
    <citation type="journal article" date="2016" name="Plant Dis.">
        <title>Improved production of propionic acid using genome shuffling.</title>
        <authorList>
            <person name="Luna-Flores C.H."/>
            <person name="Palfreyman R.W."/>
            <person name="Kromer J.O."/>
            <person name="Nielsen L.K."/>
            <person name="Marcellin E."/>
        </authorList>
    </citation>
    <scope>NUCLEOTIDE SEQUENCE [LARGE SCALE GENOMIC DNA]</scope>
    <source>
        <strain evidence="2 4">F3E8</strain>
    </source>
</reference>
<dbReference type="EMBL" id="CP015970">
    <property type="protein sequence ID" value="AOZ46173.1"/>
    <property type="molecule type" value="Genomic_DNA"/>
</dbReference>
<proteinExistence type="predicted"/>
<organism evidence="1 3">
    <name type="scientific">Acidipropionibacterium acidipropionici</name>
    <dbReference type="NCBI Taxonomy" id="1748"/>
    <lineage>
        <taxon>Bacteria</taxon>
        <taxon>Bacillati</taxon>
        <taxon>Actinomycetota</taxon>
        <taxon>Actinomycetes</taxon>
        <taxon>Propionibacteriales</taxon>
        <taxon>Propionibacteriaceae</taxon>
        <taxon>Acidipropionibacterium</taxon>
    </lineage>
</organism>
<keyword evidence="4" id="KW-1185">Reference proteome</keyword>
<dbReference type="Proteomes" id="UP000178666">
    <property type="component" value="Chromosome"/>
</dbReference>
<dbReference type="OMA" id="TATIWRA"/>
<gene>
    <name evidence="2" type="ORF">A8L58_04925</name>
    <name evidence="1" type="ORF">AXH35_03460</name>
</gene>
<sequence>MRESELWRRLEAVLGPDYVRSWAGSVVMAELGGRTVVEALADGLDAKTVWRSCWAVLELPESQR</sequence>
<dbReference type="Proteomes" id="UP000075221">
    <property type="component" value="Chromosome"/>
</dbReference>
<dbReference type="GeneID" id="88086036"/>
<dbReference type="AlphaFoldDB" id="A0A142KEZ5"/>
<evidence type="ECO:0000313" key="3">
    <source>
        <dbReference type="Proteomes" id="UP000075221"/>
    </source>
</evidence>
<dbReference type="OrthoDB" id="3215033at2"/>
<dbReference type="KEGG" id="aaci:ASQ49_13580"/>
<reference evidence="1 3" key="2">
    <citation type="submission" date="2016-02" db="EMBL/GenBank/DDBJ databases">
        <title>Complete Genome Sequence of Propionibacterium acidipropionici ATCC 55737.</title>
        <authorList>
            <person name="Luna Flores C.H."/>
            <person name="Nielsen L.K."/>
            <person name="Marcellin E."/>
        </authorList>
    </citation>
    <scope>NUCLEOTIDE SEQUENCE [LARGE SCALE GENOMIC DNA]</scope>
    <source>
        <strain evidence="1 3">ATCC 55737</strain>
    </source>
</reference>
<evidence type="ECO:0000313" key="2">
    <source>
        <dbReference type="EMBL" id="AOZ46173.1"/>
    </source>
</evidence>
<name>A0A142KEZ5_9ACTN</name>
<accession>A0A142KEZ5</accession>
<evidence type="ECO:0000313" key="1">
    <source>
        <dbReference type="EMBL" id="AMS04683.1"/>
    </source>
</evidence>
<dbReference type="InterPro" id="IPR021408">
    <property type="entry name" value="DUF3046"/>
</dbReference>
<dbReference type="Pfam" id="PF11248">
    <property type="entry name" value="DUF3046"/>
    <property type="match status" value="1"/>
</dbReference>
<dbReference type="RefSeq" id="WP_015070243.1">
    <property type="nucleotide sequence ID" value="NZ_CP013126.1"/>
</dbReference>